<dbReference type="EMBL" id="JAPFRF010000008">
    <property type="protein sequence ID" value="KAJ7324163.1"/>
    <property type="molecule type" value="Genomic_DNA"/>
</dbReference>
<evidence type="ECO:0000313" key="3">
    <source>
        <dbReference type="Proteomes" id="UP001142489"/>
    </source>
</evidence>
<feature type="compositionally biased region" description="Polar residues" evidence="1">
    <location>
        <begin position="98"/>
        <end position="112"/>
    </location>
</feature>
<evidence type="ECO:0000313" key="2">
    <source>
        <dbReference type="EMBL" id="KAJ7324163.1"/>
    </source>
</evidence>
<organism evidence="2 3">
    <name type="scientific">Phrynocephalus forsythii</name>
    <dbReference type="NCBI Taxonomy" id="171643"/>
    <lineage>
        <taxon>Eukaryota</taxon>
        <taxon>Metazoa</taxon>
        <taxon>Chordata</taxon>
        <taxon>Craniata</taxon>
        <taxon>Vertebrata</taxon>
        <taxon>Euteleostomi</taxon>
        <taxon>Lepidosauria</taxon>
        <taxon>Squamata</taxon>
        <taxon>Bifurcata</taxon>
        <taxon>Unidentata</taxon>
        <taxon>Episquamata</taxon>
        <taxon>Toxicofera</taxon>
        <taxon>Iguania</taxon>
        <taxon>Acrodonta</taxon>
        <taxon>Agamidae</taxon>
        <taxon>Agaminae</taxon>
        <taxon>Phrynocephalus</taxon>
    </lineage>
</organism>
<evidence type="ECO:0000256" key="1">
    <source>
        <dbReference type="SAM" id="MobiDB-lite"/>
    </source>
</evidence>
<accession>A0A9Q1AZQ6</accession>
<proteinExistence type="predicted"/>
<feature type="compositionally biased region" description="Basic and acidic residues" evidence="1">
    <location>
        <begin position="86"/>
        <end position="97"/>
    </location>
</feature>
<keyword evidence="3" id="KW-1185">Reference proteome</keyword>
<dbReference type="AlphaFoldDB" id="A0A9Q1AZQ6"/>
<protein>
    <submittedName>
        <fullName evidence="2">Uncharacterized protein</fullName>
    </submittedName>
</protein>
<dbReference type="PANTHER" id="PTHR47027:SF8">
    <property type="entry name" value="RIBONUCLEASE H"/>
    <property type="match status" value="1"/>
</dbReference>
<reference evidence="2" key="1">
    <citation type="journal article" date="2023" name="DNA Res.">
        <title>Chromosome-level genome assembly of Phrynocephalus forsythii using third-generation DNA sequencing and Hi-C analysis.</title>
        <authorList>
            <person name="Qi Y."/>
            <person name="Zhao W."/>
            <person name="Zhao Y."/>
            <person name="Niu C."/>
            <person name="Cao S."/>
            <person name="Zhang Y."/>
        </authorList>
    </citation>
    <scope>NUCLEOTIDE SEQUENCE</scope>
    <source>
        <tissue evidence="2">Muscle</tissue>
    </source>
</reference>
<feature type="non-terminal residue" evidence="2">
    <location>
        <position position="1"/>
    </location>
</feature>
<dbReference type="OrthoDB" id="425681at2759"/>
<dbReference type="Proteomes" id="UP001142489">
    <property type="component" value="Unassembled WGS sequence"/>
</dbReference>
<gene>
    <name evidence="2" type="ORF">JRQ81_017183</name>
</gene>
<feature type="region of interest" description="Disordered" evidence="1">
    <location>
        <begin position="86"/>
        <end position="112"/>
    </location>
</feature>
<dbReference type="PANTHER" id="PTHR47027">
    <property type="entry name" value="REVERSE TRANSCRIPTASE DOMAIN-CONTAINING PROTEIN"/>
    <property type="match status" value="1"/>
</dbReference>
<comment type="caution">
    <text evidence="2">The sequence shown here is derived from an EMBL/GenBank/DDBJ whole genome shotgun (WGS) entry which is preliminary data.</text>
</comment>
<name>A0A9Q1AZQ6_9SAUR</name>
<sequence>VKELNQNGDDRPEMRGRIVLGRTAMNNSKNSMNNIWKNQDTSHPMKCRLVNLIIFPIASYSCETWILRKTDKKKDRDLSVVVLEITTRHPMDREDNQHGSPRQSQTKHIGPL</sequence>